<dbReference type="OrthoDB" id="1577640at2759"/>
<evidence type="ECO:0000259" key="2">
    <source>
        <dbReference type="Pfam" id="PF24883"/>
    </source>
</evidence>
<reference evidence="3" key="1">
    <citation type="journal article" date="2020" name="Stud. Mycol.">
        <title>101 Dothideomycetes genomes: a test case for predicting lifestyles and emergence of pathogens.</title>
        <authorList>
            <person name="Haridas S."/>
            <person name="Albert R."/>
            <person name="Binder M."/>
            <person name="Bloem J."/>
            <person name="Labutti K."/>
            <person name="Salamov A."/>
            <person name="Andreopoulos B."/>
            <person name="Baker S."/>
            <person name="Barry K."/>
            <person name="Bills G."/>
            <person name="Bluhm B."/>
            <person name="Cannon C."/>
            <person name="Castanera R."/>
            <person name="Culley D."/>
            <person name="Daum C."/>
            <person name="Ezra D."/>
            <person name="Gonzalez J."/>
            <person name="Henrissat B."/>
            <person name="Kuo A."/>
            <person name="Liang C."/>
            <person name="Lipzen A."/>
            <person name="Lutzoni F."/>
            <person name="Magnuson J."/>
            <person name="Mondo S."/>
            <person name="Nolan M."/>
            <person name="Ohm R."/>
            <person name="Pangilinan J."/>
            <person name="Park H.-J."/>
            <person name="Ramirez L."/>
            <person name="Alfaro M."/>
            <person name="Sun H."/>
            <person name="Tritt A."/>
            <person name="Yoshinaga Y."/>
            <person name="Zwiers L.-H."/>
            <person name="Turgeon B."/>
            <person name="Goodwin S."/>
            <person name="Spatafora J."/>
            <person name="Crous P."/>
            <person name="Grigoriev I."/>
        </authorList>
    </citation>
    <scope>NUCLEOTIDE SEQUENCE</scope>
    <source>
        <strain evidence="3">CBS 123094</strain>
    </source>
</reference>
<evidence type="ECO:0000313" key="4">
    <source>
        <dbReference type="Proteomes" id="UP000799779"/>
    </source>
</evidence>
<evidence type="ECO:0000313" key="3">
    <source>
        <dbReference type="EMBL" id="KAF2006289.1"/>
    </source>
</evidence>
<protein>
    <recommendedName>
        <fullName evidence="2">Nephrocystin 3-like N-terminal domain-containing protein</fullName>
    </recommendedName>
</protein>
<dbReference type="EMBL" id="ML977560">
    <property type="protein sequence ID" value="KAF2006289.1"/>
    <property type="molecule type" value="Genomic_DNA"/>
</dbReference>
<organism evidence="3 4">
    <name type="scientific">Amniculicola lignicola CBS 123094</name>
    <dbReference type="NCBI Taxonomy" id="1392246"/>
    <lineage>
        <taxon>Eukaryota</taxon>
        <taxon>Fungi</taxon>
        <taxon>Dikarya</taxon>
        <taxon>Ascomycota</taxon>
        <taxon>Pezizomycotina</taxon>
        <taxon>Dothideomycetes</taxon>
        <taxon>Pleosporomycetidae</taxon>
        <taxon>Pleosporales</taxon>
        <taxon>Amniculicolaceae</taxon>
        <taxon>Amniculicola</taxon>
    </lineage>
</organism>
<dbReference type="AlphaFoldDB" id="A0A6A5WZQ7"/>
<dbReference type="Pfam" id="PF24883">
    <property type="entry name" value="NPHP3_N"/>
    <property type="match status" value="1"/>
</dbReference>
<dbReference type="Proteomes" id="UP000799779">
    <property type="component" value="Unassembled WGS sequence"/>
</dbReference>
<keyword evidence="1" id="KW-0677">Repeat</keyword>
<gene>
    <name evidence="3" type="ORF">P154DRAFT_570352</name>
</gene>
<accession>A0A6A5WZQ7</accession>
<evidence type="ECO:0000256" key="1">
    <source>
        <dbReference type="ARBA" id="ARBA00022737"/>
    </source>
</evidence>
<feature type="domain" description="Nephrocystin 3-like N-terminal" evidence="2">
    <location>
        <begin position="4"/>
        <end position="125"/>
    </location>
</feature>
<sequence length="188" mass="21649">MSFLAEQTLHCKAQQGRVCISIYYYFSYRHRQDAPLAFVNWVVSQLCRRLLYLPTEISDLFRQGHLLSLTQLKGVLVTFLKKLDMLYVTLDTIDEVDTREDLLSLPVEICTRPEFEKIHIVISSRNYVDIADTLEPYSSPIDMSDPRVDADIRQYAESKVTGKRRFSRWPTGLKTEAIDALAKGVKGI</sequence>
<name>A0A6A5WZQ7_9PLEO</name>
<proteinExistence type="predicted"/>
<keyword evidence="4" id="KW-1185">Reference proteome</keyword>
<dbReference type="InterPro" id="IPR056884">
    <property type="entry name" value="NPHP3-like_N"/>
</dbReference>